<evidence type="ECO:0000313" key="1">
    <source>
        <dbReference type="EMBL" id="MBX61636.1"/>
    </source>
</evidence>
<dbReference type="AlphaFoldDB" id="A0A2P2Q3R6"/>
<accession>A0A2P2Q3R6</accession>
<sequence length="65" mass="7679">MILEECKRGLAHQRSSSFPNKVQNHTLFSFSSMNQIKKIKQHKSLNRDKKHFMLMQPTQVMTMTT</sequence>
<reference evidence="1" key="1">
    <citation type="submission" date="2018-02" db="EMBL/GenBank/DDBJ databases">
        <title>Rhizophora mucronata_Transcriptome.</title>
        <authorList>
            <person name="Meera S.P."/>
            <person name="Sreeshan A."/>
            <person name="Augustine A."/>
        </authorList>
    </citation>
    <scope>NUCLEOTIDE SEQUENCE</scope>
    <source>
        <tissue evidence="1">Leaf</tissue>
    </source>
</reference>
<name>A0A2P2Q3R6_RHIMU</name>
<organism evidence="1">
    <name type="scientific">Rhizophora mucronata</name>
    <name type="common">Asiatic mangrove</name>
    <dbReference type="NCBI Taxonomy" id="61149"/>
    <lineage>
        <taxon>Eukaryota</taxon>
        <taxon>Viridiplantae</taxon>
        <taxon>Streptophyta</taxon>
        <taxon>Embryophyta</taxon>
        <taxon>Tracheophyta</taxon>
        <taxon>Spermatophyta</taxon>
        <taxon>Magnoliopsida</taxon>
        <taxon>eudicotyledons</taxon>
        <taxon>Gunneridae</taxon>
        <taxon>Pentapetalae</taxon>
        <taxon>rosids</taxon>
        <taxon>fabids</taxon>
        <taxon>Malpighiales</taxon>
        <taxon>Rhizophoraceae</taxon>
        <taxon>Rhizophora</taxon>
    </lineage>
</organism>
<protein>
    <submittedName>
        <fullName evidence="1">Uncharacterized protein</fullName>
    </submittedName>
</protein>
<proteinExistence type="predicted"/>
<dbReference type="EMBL" id="GGEC01081152">
    <property type="protein sequence ID" value="MBX61636.1"/>
    <property type="molecule type" value="Transcribed_RNA"/>
</dbReference>